<organism evidence="1 2">
    <name type="scientific">Pseudomonas saxonica</name>
    <dbReference type="NCBI Taxonomy" id="2600598"/>
    <lineage>
        <taxon>Bacteria</taxon>
        <taxon>Pseudomonadati</taxon>
        <taxon>Pseudomonadota</taxon>
        <taxon>Gammaproteobacteria</taxon>
        <taxon>Pseudomonadales</taxon>
        <taxon>Pseudomonadaceae</taxon>
        <taxon>Pseudomonas</taxon>
    </lineage>
</organism>
<proteinExistence type="predicted"/>
<name>A0A5C5PTX6_9PSED</name>
<comment type="caution">
    <text evidence="1">The sequence shown here is derived from an EMBL/GenBank/DDBJ whole genome shotgun (WGS) entry which is preliminary data.</text>
</comment>
<dbReference type="AlphaFoldDB" id="A0A5C5PTX6"/>
<dbReference type="OrthoDB" id="7019951at2"/>
<sequence length="108" mass="11946">MSHYIFTVARTSDIGHAVAREKAERVLQLFIAAHAALMYREEVKAEGVVEYLIHDAEGAEFGKVLVYMNSVIFMTYGPLAEAEAWSSENEITDLMDGEFENGKVSASA</sequence>
<reference evidence="1 2" key="1">
    <citation type="submission" date="2019-06" db="EMBL/GenBank/DDBJ databases">
        <title>Pseudomonas bimorpha sp. nov. isolated from bovine raw milk and skim milk concentrate.</title>
        <authorList>
            <person name="Hofmann K."/>
            <person name="Huptas C."/>
            <person name="Doll E."/>
            <person name="Scherer S."/>
            <person name="Wenning M."/>
        </authorList>
    </citation>
    <scope>NUCLEOTIDE SEQUENCE [LARGE SCALE GENOMIC DNA]</scope>
    <source>
        <strain evidence="1 2">DSM 108990</strain>
    </source>
</reference>
<evidence type="ECO:0000313" key="2">
    <source>
        <dbReference type="Proteomes" id="UP000317901"/>
    </source>
</evidence>
<dbReference type="EMBL" id="VFIP01000064">
    <property type="protein sequence ID" value="TWR82787.1"/>
    <property type="molecule type" value="Genomic_DNA"/>
</dbReference>
<dbReference type="RefSeq" id="WP_146427450.1">
    <property type="nucleotide sequence ID" value="NZ_VFIP01000064.1"/>
</dbReference>
<evidence type="ECO:0000313" key="1">
    <source>
        <dbReference type="EMBL" id="TWR82787.1"/>
    </source>
</evidence>
<protein>
    <submittedName>
        <fullName evidence="1">Uncharacterized protein</fullName>
    </submittedName>
</protein>
<accession>A0A5C5PTX6</accession>
<gene>
    <name evidence="1" type="ORF">FJD37_21650</name>
</gene>
<dbReference type="Proteomes" id="UP000317901">
    <property type="component" value="Unassembled WGS sequence"/>
</dbReference>